<dbReference type="PANTHER" id="PTHR15036">
    <property type="entry name" value="PIKACHURIN-LIKE PROTEIN"/>
    <property type="match status" value="1"/>
</dbReference>
<evidence type="ECO:0000313" key="19">
    <source>
        <dbReference type="Proteomes" id="UP000823561"/>
    </source>
</evidence>
<keyword evidence="4 15" id="KW-0732">Signal</keyword>
<dbReference type="Pfam" id="PF06008">
    <property type="entry name" value="Laminin_I"/>
    <property type="match status" value="1"/>
</dbReference>
<comment type="caution">
    <text evidence="12">Lacks conserved residue(s) required for the propagation of feature annotation.</text>
</comment>
<evidence type="ECO:0000256" key="6">
    <source>
        <dbReference type="ARBA" id="ARBA00022869"/>
    </source>
</evidence>
<dbReference type="GO" id="GO:0007155">
    <property type="term" value="P:cell adhesion"/>
    <property type="evidence" value="ECO:0007669"/>
    <property type="project" value="UniProtKB-KW"/>
</dbReference>
<feature type="signal peptide" evidence="15">
    <location>
        <begin position="1"/>
        <end position="24"/>
    </location>
</feature>
<evidence type="ECO:0000256" key="10">
    <source>
        <dbReference type="ARBA" id="ARBA00023292"/>
    </source>
</evidence>
<keyword evidence="10 12" id="KW-0424">Laminin EGF-like domain</keyword>
<dbReference type="GO" id="GO:0005576">
    <property type="term" value="C:extracellular region"/>
    <property type="evidence" value="ECO:0007669"/>
    <property type="project" value="UniProtKB-ARBA"/>
</dbReference>
<dbReference type="GO" id="GO:0045995">
    <property type="term" value="P:regulation of embryonic development"/>
    <property type="evidence" value="ECO:0007669"/>
    <property type="project" value="InterPro"/>
</dbReference>
<keyword evidence="7" id="KW-0130">Cell adhesion</keyword>
<feature type="coiled-coil region" evidence="13">
    <location>
        <begin position="455"/>
        <end position="482"/>
    </location>
</feature>
<dbReference type="InterPro" id="IPR009254">
    <property type="entry name" value="Laminin_aI"/>
</dbReference>
<dbReference type="InterPro" id="IPR002049">
    <property type="entry name" value="LE_dom"/>
</dbReference>
<dbReference type="Gene3D" id="2.10.25.10">
    <property type="entry name" value="Laminin"/>
    <property type="match status" value="2"/>
</dbReference>
<evidence type="ECO:0000256" key="7">
    <source>
        <dbReference type="ARBA" id="ARBA00022889"/>
    </source>
</evidence>
<evidence type="ECO:0008006" key="20">
    <source>
        <dbReference type="Google" id="ProtNLM"/>
    </source>
</evidence>
<evidence type="ECO:0000256" key="5">
    <source>
        <dbReference type="ARBA" id="ARBA00022737"/>
    </source>
</evidence>
<gene>
    <name evidence="18" type="ORF">AALO_G00088350</name>
</gene>
<keyword evidence="2" id="KW-0964">Secreted</keyword>
<dbReference type="Pfam" id="PF06009">
    <property type="entry name" value="Laminin_II"/>
    <property type="match status" value="1"/>
</dbReference>
<dbReference type="InterPro" id="IPR001791">
    <property type="entry name" value="Laminin_G"/>
</dbReference>
<feature type="coiled-coil region" evidence="13">
    <location>
        <begin position="575"/>
        <end position="646"/>
    </location>
</feature>
<dbReference type="PROSITE" id="PS01248">
    <property type="entry name" value="EGF_LAM_1"/>
    <property type="match status" value="1"/>
</dbReference>
<comment type="subcellular location">
    <subcellularLocation>
        <location evidence="1">Secreted</location>
        <location evidence="1">Extracellular space</location>
        <location evidence="1">Extracellular matrix</location>
        <location evidence="1">Basement membrane</location>
    </subcellularLocation>
</comment>
<keyword evidence="8 12" id="KW-1015">Disulfide bond</keyword>
<dbReference type="GO" id="GO:0030155">
    <property type="term" value="P:regulation of cell adhesion"/>
    <property type="evidence" value="ECO:0007669"/>
    <property type="project" value="InterPro"/>
</dbReference>
<evidence type="ECO:0000256" key="11">
    <source>
        <dbReference type="PROSITE-ProRule" id="PRU00122"/>
    </source>
</evidence>
<feature type="disulfide bond" evidence="12">
    <location>
        <begin position="110"/>
        <end position="119"/>
    </location>
</feature>
<dbReference type="Gene3D" id="2.60.120.200">
    <property type="match status" value="5"/>
</dbReference>
<dbReference type="Pfam" id="PF00053">
    <property type="entry name" value="EGF_laminin"/>
    <property type="match status" value="1"/>
</dbReference>
<feature type="domain" description="Laminin EGF-like" evidence="17">
    <location>
        <begin position="91"/>
        <end position="137"/>
    </location>
</feature>
<feature type="region of interest" description="Disordered" evidence="14">
    <location>
        <begin position="24"/>
        <end position="50"/>
    </location>
</feature>
<dbReference type="EMBL" id="JADWDJ010000006">
    <property type="protein sequence ID" value="KAG5280371.1"/>
    <property type="molecule type" value="Genomic_DNA"/>
</dbReference>
<evidence type="ECO:0000256" key="2">
    <source>
        <dbReference type="ARBA" id="ARBA00022525"/>
    </source>
</evidence>
<sequence>MLAGVVRVLLTGALLLGLCLGAHGGSGRRRGHGCRQKRQAGSPPWQEDPRIPRKYCNPAGNSSSSGNIIQACGSGQYREWTGPFKGLCVPCSCNRHSHQCDPFTGRCLDCQHNTAGDHCQHCAEGYYGDAAQRTCKLCPCPFSVPSNSFALGCMQVGNVFECVCKQGYAGTKCEKCAPGYYGNPLLPHGKCQPCNCRHGDPNKCHPTTGECENPNGSDDCQECDVCVVVLMKDLEGMDAELSLLKAQLEKFHGSSIPLVQLKRLEAAITDTRELLGRFNVSLEPKVKQLESDMRTIDDDLVALDNKAKKLVPASEGVLRNVTHSKHRSQELLNRAEDLFHNIQALLEEIRRANQSPSGGLVPEEGAARMLREAERMVQEMRGRNCTAQMTAARTELQQAQNLLDIIRNLTDPLSTNQALADRIGGSLMRDLAALRDLQQALRHAEDLLRRTHHINNHSETTLRKLQSRATELTEERDLINADQLMARELLGNISDLLSMLQDSKTEYEHLAAQLDGAKTYLVKILDTLLSIADLVHQAEIHAQNLSDLAMTFSMELQRVVNGSSVRDSMEAISAYSNIIKAIKEAEASARDAKEAAERALEDVTKQDLTRRAKTLIGDASSLLLKAKEAEKNLNDTAEDLGSLQERVGLAKDKMAALWRDLRASQQNLSKIDRGNTESLLNSTKAEVSAAEAKVATVTTRVQEISAGLRNISVPSAGGSDLDELLNQTNSALQALDQTFPTLVKTLADVENISALALPGGNMSESMRRIRELIKQTRQMANAIKVPMLFTGKGYVEPRLPVDLRDLRAVTTFDLRLQRPLVKPSRGDSSRRRRRRQGQRTAEDMFVLYLGNKNGAEDFVGMVLRGNILYGMYRLGGAVHSKLISNVTRSRQDPAHFDRVDFHRVYQDMEVNYTRGYTSSEPMILPAVQLQPDSQHNLLQLDPNNTVFYVGGFPQDFTPPVEMGLGLSFYHGCIESSTLNHKLLGLYNFQRVVDVNQERPCTRQIYQTEELYFDGTGYATVTIPKIKGLQRVQFSVKSLLKNALLFYTGNEKSYYSLTVEKGYLVLTGSVGGKIFSNRTSKEVFPTARDKFKDINVRFSDTTVILFENPAITIPYTKDVFNLLYIGGVPDSLRERDGITAPALKGSLQKVPKLNYQSENFIEMLGVIKGFWPDLLAVRDAEFKTGSSLTEKAAPFKDVISLGFKTSEPGSILLQTTQGAQELELALTDGHVEFKYGSQAVRSNHKYHDGRWHYMTALRNDSKLVLTIDDNDTGSHLSNPSPVVTNSQDLTLGREVFTGCLGDLYIRRPMQQYMPADLSLFTQKGDVTLGFCEAQRPPQAIRAKHKKKITKYMYKKKHSKKKSGSRPDAQTCKTPVTIPQAFYLTNNSQLSYRIPPEELNNRPHFSLVMKTASPEGLILHIIGKDNNKTTTQVALYMTGGRIKLAVGKKVIHYKEKINDNAFHKVDFSVEKEKQRFHLRVDTVWGTDGQLPADVVTHLNLRSPVYLGADLRTPKAGAQRKSLLRAGVTGCIYNIKFYSELLDEPQTKSGVSSCFDSEMESGVFFSSDGGCLASQTPLMVEADFYLTFDIRPRDLMGLLFYARGQHRRFISVYLQNDKIIARANDGGGDYSVSIAISSSLCDSFHSVTVHKQNNGIKLGLDSKSRRVSGPSAASYSKTPNSFYFGGVPGDLKDTLIPLERSYVGCLRNVQLNGEEVLLSRYTPHGSVSLQGCPVN</sequence>
<dbReference type="InterPro" id="IPR050372">
    <property type="entry name" value="Neurexin-related_CASP"/>
</dbReference>
<dbReference type="CDD" id="cd00110">
    <property type="entry name" value="LamG"/>
    <property type="match status" value="4"/>
</dbReference>
<evidence type="ECO:0000313" key="18">
    <source>
        <dbReference type="EMBL" id="KAG5280371.1"/>
    </source>
</evidence>
<feature type="disulfide bond" evidence="11">
    <location>
        <begin position="1702"/>
        <end position="1729"/>
    </location>
</feature>
<keyword evidence="13" id="KW-0175">Coiled coil</keyword>
<dbReference type="Pfam" id="PF24973">
    <property type="entry name" value="EGF_LMN_ATRN"/>
    <property type="match status" value="1"/>
</dbReference>
<feature type="domain" description="Laminin G" evidence="16">
    <location>
        <begin position="1377"/>
        <end position="1551"/>
    </location>
</feature>
<feature type="coiled-coil region" evidence="13">
    <location>
        <begin position="286"/>
        <end position="355"/>
    </location>
</feature>
<dbReference type="GO" id="GO:0005604">
    <property type="term" value="C:basement membrane"/>
    <property type="evidence" value="ECO:0007669"/>
    <property type="project" value="UniProtKB-SubCell"/>
</dbReference>
<protein>
    <recommendedName>
        <fullName evidence="20">Laminin subunit alpha-3</fullName>
    </recommendedName>
</protein>
<dbReference type="Pfam" id="PF02210">
    <property type="entry name" value="Laminin_G_2"/>
    <property type="match status" value="4"/>
</dbReference>
<evidence type="ECO:0000256" key="9">
    <source>
        <dbReference type="ARBA" id="ARBA00023180"/>
    </source>
</evidence>
<feature type="chain" id="PRO_5043809250" description="Laminin subunit alpha-3" evidence="15">
    <location>
        <begin position="25"/>
        <end position="1732"/>
    </location>
</feature>
<keyword evidence="6" id="KW-0084">Basement membrane</keyword>
<dbReference type="FunFam" id="2.10.25.10:FF:000188">
    <property type="entry name" value="Laminin subunit gamma 2"/>
    <property type="match status" value="1"/>
</dbReference>
<feature type="domain" description="Laminin G" evidence="16">
    <location>
        <begin position="1558"/>
        <end position="1729"/>
    </location>
</feature>
<dbReference type="FunFam" id="2.10.25.10:FF:000033">
    <property type="entry name" value="Laminin subunit alpha 2"/>
    <property type="match status" value="1"/>
</dbReference>
<dbReference type="CDD" id="cd00055">
    <property type="entry name" value="EGF_Lam"/>
    <property type="match status" value="2"/>
</dbReference>
<keyword evidence="5" id="KW-0677">Repeat</keyword>
<dbReference type="InterPro" id="IPR013320">
    <property type="entry name" value="ConA-like_dom_sf"/>
</dbReference>
<dbReference type="SMART" id="SM00282">
    <property type="entry name" value="LamG"/>
    <property type="match status" value="4"/>
</dbReference>
<feature type="domain" description="Laminin EGF-like" evidence="17">
    <location>
        <begin position="138"/>
        <end position="193"/>
    </location>
</feature>
<evidence type="ECO:0000259" key="17">
    <source>
        <dbReference type="PROSITE" id="PS50027"/>
    </source>
</evidence>
<evidence type="ECO:0000256" key="4">
    <source>
        <dbReference type="ARBA" id="ARBA00022729"/>
    </source>
</evidence>
<organism evidence="18 19">
    <name type="scientific">Alosa alosa</name>
    <name type="common">allis shad</name>
    <dbReference type="NCBI Taxonomy" id="278164"/>
    <lineage>
        <taxon>Eukaryota</taxon>
        <taxon>Metazoa</taxon>
        <taxon>Chordata</taxon>
        <taxon>Craniata</taxon>
        <taxon>Vertebrata</taxon>
        <taxon>Euteleostomi</taxon>
        <taxon>Actinopterygii</taxon>
        <taxon>Neopterygii</taxon>
        <taxon>Teleostei</taxon>
        <taxon>Clupei</taxon>
        <taxon>Clupeiformes</taxon>
        <taxon>Clupeoidei</taxon>
        <taxon>Clupeidae</taxon>
        <taxon>Alosa</taxon>
    </lineage>
</organism>
<accession>A0AAV6H3Q1</accession>
<dbReference type="GO" id="GO:0005102">
    <property type="term" value="F:signaling receptor binding"/>
    <property type="evidence" value="ECO:0007669"/>
    <property type="project" value="InterPro"/>
</dbReference>
<dbReference type="SUPFAM" id="SSF49899">
    <property type="entry name" value="Concanavalin A-like lectins/glucanases"/>
    <property type="match status" value="5"/>
</dbReference>
<evidence type="ECO:0000259" key="16">
    <source>
        <dbReference type="PROSITE" id="PS50025"/>
    </source>
</evidence>
<evidence type="ECO:0000256" key="12">
    <source>
        <dbReference type="PROSITE-ProRule" id="PRU00460"/>
    </source>
</evidence>
<evidence type="ECO:0000256" key="15">
    <source>
        <dbReference type="SAM" id="SignalP"/>
    </source>
</evidence>
<dbReference type="SMART" id="SM00180">
    <property type="entry name" value="EGF_Lam"/>
    <property type="match status" value="2"/>
</dbReference>
<dbReference type="GO" id="GO:0030334">
    <property type="term" value="P:regulation of cell migration"/>
    <property type="evidence" value="ECO:0007669"/>
    <property type="project" value="InterPro"/>
</dbReference>
<proteinExistence type="predicted"/>
<evidence type="ECO:0000256" key="3">
    <source>
        <dbReference type="ARBA" id="ARBA00022530"/>
    </source>
</evidence>
<dbReference type="PROSITE" id="PS50027">
    <property type="entry name" value="EGF_LAM_2"/>
    <property type="match status" value="2"/>
</dbReference>
<dbReference type="PROSITE" id="PS50025">
    <property type="entry name" value="LAM_G_DOMAIN"/>
    <property type="match status" value="3"/>
</dbReference>
<evidence type="ECO:0000256" key="13">
    <source>
        <dbReference type="SAM" id="Coils"/>
    </source>
</evidence>
<dbReference type="SUPFAM" id="SSF57196">
    <property type="entry name" value="EGF/Laminin"/>
    <property type="match status" value="1"/>
</dbReference>
<evidence type="ECO:0000256" key="1">
    <source>
        <dbReference type="ARBA" id="ARBA00004302"/>
    </source>
</evidence>
<name>A0AAV6H3Q1_9TELE</name>
<dbReference type="Proteomes" id="UP000823561">
    <property type="component" value="Chromosome 6"/>
</dbReference>
<keyword evidence="19" id="KW-1185">Reference proteome</keyword>
<feature type="disulfide bond" evidence="12">
    <location>
        <begin position="164"/>
        <end position="173"/>
    </location>
</feature>
<feature type="domain" description="Laminin G" evidence="16">
    <location>
        <begin position="1178"/>
        <end position="1330"/>
    </location>
</feature>
<evidence type="ECO:0000256" key="14">
    <source>
        <dbReference type="SAM" id="MobiDB-lite"/>
    </source>
</evidence>
<feature type="compositionally biased region" description="Basic residues" evidence="14">
    <location>
        <begin position="26"/>
        <end position="38"/>
    </location>
</feature>
<comment type="caution">
    <text evidence="18">The sequence shown here is derived from an EMBL/GenBank/DDBJ whole genome shotgun (WGS) entry which is preliminary data.</text>
</comment>
<reference evidence="18" key="1">
    <citation type="submission" date="2020-10" db="EMBL/GenBank/DDBJ databases">
        <title>Chromosome-scale genome assembly of the Allis shad, Alosa alosa.</title>
        <authorList>
            <person name="Margot Z."/>
            <person name="Christophe K."/>
            <person name="Cabau C."/>
            <person name="Louis A."/>
            <person name="Berthelot C."/>
            <person name="Parey E."/>
            <person name="Roest Crollius H."/>
            <person name="Montfort J."/>
            <person name="Robinson-Rechavi M."/>
            <person name="Bucao C."/>
            <person name="Bouchez O."/>
            <person name="Gislard M."/>
            <person name="Lluch J."/>
            <person name="Milhes M."/>
            <person name="Lampietro C."/>
            <person name="Lopez Roques C."/>
            <person name="Donnadieu C."/>
            <person name="Braasch I."/>
            <person name="Desvignes T."/>
            <person name="Postlethwait J."/>
            <person name="Bobe J."/>
            <person name="Guiguen Y."/>
        </authorList>
    </citation>
    <scope>NUCLEOTIDE SEQUENCE</scope>
    <source>
        <strain evidence="18">M-15738</strain>
        <tissue evidence="18">Blood</tissue>
    </source>
</reference>
<dbReference type="PANTHER" id="PTHR15036:SF67">
    <property type="entry name" value="LAMININ SUBUNIT ALPHA-LIKE PROTEIN"/>
    <property type="match status" value="1"/>
</dbReference>
<keyword evidence="3" id="KW-0272">Extracellular matrix</keyword>
<dbReference type="InterPro" id="IPR056863">
    <property type="entry name" value="LMN_ATRN_NET-like_EGF"/>
</dbReference>
<keyword evidence="9" id="KW-0325">Glycoprotein</keyword>
<dbReference type="InterPro" id="IPR010307">
    <property type="entry name" value="Laminin_dom_II"/>
</dbReference>
<evidence type="ECO:0000256" key="8">
    <source>
        <dbReference type="ARBA" id="ARBA00023157"/>
    </source>
</evidence>